<gene>
    <name evidence="1" type="ORF">METZ01_LOCUS325113</name>
</gene>
<evidence type="ECO:0008006" key="2">
    <source>
        <dbReference type="Google" id="ProtNLM"/>
    </source>
</evidence>
<dbReference type="AlphaFoldDB" id="A0A382PFT8"/>
<organism evidence="1">
    <name type="scientific">marine metagenome</name>
    <dbReference type="NCBI Taxonomy" id="408172"/>
    <lineage>
        <taxon>unclassified sequences</taxon>
        <taxon>metagenomes</taxon>
        <taxon>ecological metagenomes</taxon>
    </lineage>
</organism>
<protein>
    <recommendedName>
        <fullName evidence="2">Lipoprotein</fullName>
    </recommendedName>
</protein>
<evidence type="ECO:0000313" key="1">
    <source>
        <dbReference type="EMBL" id="SVC72259.1"/>
    </source>
</evidence>
<reference evidence="1" key="1">
    <citation type="submission" date="2018-05" db="EMBL/GenBank/DDBJ databases">
        <authorList>
            <person name="Lanie J.A."/>
            <person name="Ng W.-L."/>
            <person name="Kazmierczak K.M."/>
            <person name="Andrzejewski T.M."/>
            <person name="Davidsen T.M."/>
            <person name="Wayne K.J."/>
            <person name="Tettelin H."/>
            <person name="Glass J.I."/>
            <person name="Rusch D."/>
            <person name="Podicherti R."/>
            <person name="Tsui H.-C.T."/>
            <person name="Winkler M.E."/>
        </authorList>
    </citation>
    <scope>NUCLEOTIDE SEQUENCE</scope>
</reference>
<sequence length="136" mass="15513">MIKKHYLILLALFFTGCMNTEIRTEKGHTVVFATLGDMNYVAEDSLYGNQVIKVPEITQSVMDDGGVLAFIERPAGEDRPQRWSQLPQYTLVFNTPAYMYLSHGLGLVRLSYQSSENIKDAAQYTKDKRLKLVIFE</sequence>
<dbReference type="PROSITE" id="PS51257">
    <property type="entry name" value="PROKAR_LIPOPROTEIN"/>
    <property type="match status" value="1"/>
</dbReference>
<dbReference type="EMBL" id="UINC01107117">
    <property type="protein sequence ID" value="SVC72259.1"/>
    <property type="molecule type" value="Genomic_DNA"/>
</dbReference>
<proteinExistence type="predicted"/>
<name>A0A382PFT8_9ZZZZ</name>
<accession>A0A382PFT8</accession>